<accession>A0AA39IF32</accession>
<evidence type="ECO:0000313" key="2">
    <source>
        <dbReference type="EMBL" id="KAK0422053.1"/>
    </source>
</evidence>
<sequence>MVKDRRASQRTNMGKDQICQDDTIPTNHPYATCISTGPILSNAGKSATDKVVKRTPIGHNLGRGSVRVTCMLRFRSKEWKIKNSHSRPVINATLRLRMIRRKKCFSLFE</sequence>
<comment type="caution">
    <text evidence="2">The sequence shown here is derived from an EMBL/GenBank/DDBJ whole genome shotgun (WGS) entry which is preliminary data.</text>
</comment>
<dbReference type="AlphaFoldDB" id="A0AA39IF32"/>
<organism evidence="2 3">
    <name type="scientific">Steinernema hermaphroditum</name>
    <dbReference type="NCBI Taxonomy" id="289476"/>
    <lineage>
        <taxon>Eukaryota</taxon>
        <taxon>Metazoa</taxon>
        <taxon>Ecdysozoa</taxon>
        <taxon>Nematoda</taxon>
        <taxon>Chromadorea</taxon>
        <taxon>Rhabditida</taxon>
        <taxon>Tylenchina</taxon>
        <taxon>Panagrolaimomorpha</taxon>
        <taxon>Strongyloidoidea</taxon>
        <taxon>Steinernematidae</taxon>
        <taxon>Steinernema</taxon>
    </lineage>
</organism>
<dbReference type="EMBL" id="JAUCMV010000001">
    <property type="protein sequence ID" value="KAK0422053.1"/>
    <property type="molecule type" value="Genomic_DNA"/>
</dbReference>
<gene>
    <name evidence="2" type="ORF">QR680_007335</name>
</gene>
<proteinExistence type="predicted"/>
<evidence type="ECO:0000256" key="1">
    <source>
        <dbReference type="SAM" id="MobiDB-lite"/>
    </source>
</evidence>
<evidence type="ECO:0000313" key="3">
    <source>
        <dbReference type="Proteomes" id="UP001175271"/>
    </source>
</evidence>
<keyword evidence="3" id="KW-1185">Reference proteome</keyword>
<feature type="region of interest" description="Disordered" evidence="1">
    <location>
        <begin position="1"/>
        <end position="21"/>
    </location>
</feature>
<protein>
    <submittedName>
        <fullName evidence="2">Uncharacterized protein</fullName>
    </submittedName>
</protein>
<reference evidence="2" key="1">
    <citation type="submission" date="2023-06" db="EMBL/GenBank/DDBJ databases">
        <title>Genomic analysis of the entomopathogenic nematode Steinernema hermaphroditum.</title>
        <authorList>
            <person name="Schwarz E.M."/>
            <person name="Heppert J.K."/>
            <person name="Baniya A."/>
            <person name="Schwartz H.T."/>
            <person name="Tan C.-H."/>
            <person name="Antoshechkin I."/>
            <person name="Sternberg P.W."/>
            <person name="Goodrich-Blair H."/>
            <person name="Dillman A.R."/>
        </authorList>
    </citation>
    <scope>NUCLEOTIDE SEQUENCE</scope>
    <source>
        <strain evidence="2">PS9179</strain>
        <tissue evidence="2">Whole animal</tissue>
    </source>
</reference>
<dbReference type="Proteomes" id="UP001175271">
    <property type="component" value="Unassembled WGS sequence"/>
</dbReference>
<name>A0AA39IF32_9BILA</name>